<reference evidence="1" key="1">
    <citation type="submission" date="2021-08" db="EMBL/GenBank/DDBJ databases">
        <title>The first chromosome-level gecko genome reveals the dynamic sex chromosomes of Neotropical dwarf geckos (Sphaerodactylidae: Sphaerodactylus).</title>
        <authorList>
            <person name="Pinto B.J."/>
            <person name="Keating S.E."/>
            <person name="Gamble T."/>
        </authorList>
    </citation>
    <scope>NUCLEOTIDE SEQUENCE</scope>
    <source>
        <strain evidence="1">TG3544</strain>
    </source>
</reference>
<gene>
    <name evidence="1" type="primary">STX8</name>
    <name evidence="1" type="ORF">K3G42_027578</name>
</gene>
<dbReference type="EMBL" id="CM037616">
    <property type="protein sequence ID" value="KAH7992852.1"/>
    <property type="molecule type" value="Genomic_DNA"/>
</dbReference>
<name>A0ACB8EKJ9_9SAUR</name>
<organism evidence="1 2">
    <name type="scientific">Sphaerodactylus townsendi</name>
    <dbReference type="NCBI Taxonomy" id="933632"/>
    <lineage>
        <taxon>Eukaryota</taxon>
        <taxon>Metazoa</taxon>
        <taxon>Chordata</taxon>
        <taxon>Craniata</taxon>
        <taxon>Vertebrata</taxon>
        <taxon>Euteleostomi</taxon>
        <taxon>Lepidosauria</taxon>
        <taxon>Squamata</taxon>
        <taxon>Bifurcata</taxon>
        <taxon>Gekkota</taxon>
        <taxon>Sphaerodactylidae</taxon>
        <taxon>Sphaerodactylus</taxon>
    </lineage>
</organism>
<evidence type="ECO:0000313" key="1">
    <source>
        <dbReference type="EMBL" id="KAH7992852.1"/>
    </source>
</evidence>
<keyword evidence="2" id="KW-1185">Reference proteome</keyword>
<sequence length="164" mass="18725">MLRLSMYDSTYLIAQEIAEKIQERNRCQRNGESTTKLNAVIRSLLPSLKEKTDHLKELLFRSVSTRQITQHEGDRRQNLLDDLLTRHGRLQASFRNDDTEPEVIRGSFSLMFPASMECSVVALPSLCTITWRCTFCFNLPCCLLPVAIIASELRQLWACCTGQG</sequence>
<evidence type="ECO:0000313" key="2">
    <source>
        <dbReference type="Proteomes" id="UP000827872"/>
    </source>
</evidence>
<protein>
    <submittedName>
        <fullName evidence="1">Syntaxin-8</fullName>
    </submittedName>
</protein>
<comment type="caution">
    <text evidence="1">The sequence shown here is derived from an EMBL/GenBank/DDBJ whole genome shotgun (WGS) entry which is preliminary data.</text>
</comment>
<dbReference type="Proteomes" id="UP000827872">
    <property type="component" value="Linkage Group LG03"/>
</dbReference>
<proteinExistence type="predicted"/>
<accession>A0ACB8EKJ9</accession>